<reference evidence="1 4" key="2">
    <citation type="submission" date="2020-10" db="EMBL/GenBank/DDBJ databases">
        <title>Genome sequences of Pseudomonas isolates.</title>
        <authorList>
            <person name="Wessels L."/>
            <person name="Reich F."/>
            <person name="Hammerl J."/>
        </authorList>
    </citation>
    <scope>NUCLEOTIDE SEQUENCE [LARGE SCALE GENOMIC DNA]</scope>
    <source>
        <strain evidence="1 4">20-MO00624-0</strain>
    </source>
</reference>
<reference evidence="2 3" key="1">
    <citation type="submission" date="2018-06" db="EMBL/GenBank/DDBJ databases">
        <authorList>
            <consortium name="Pathogen Informatics"/>
            <person name="Doyle S."/>
        </authorList>
    </citation>
    <scope>NUCLEOTIDE SEQUENCE [LARGE SCALE GENOMIC DNA]</scope>
    <source>
        <strain evidence="2 3">NCTC11842</strain>
    </source>
</reference>
<dbReference type="RefSeq" id="WP_010798613.1">
    <property type="nucleotide sequence ID" value="NZ_CP053064.1"/>
</dbReference>
<proteinExistence type="predicted"/>
<organism evidence="2 3">
    <name type="scientific">Pseudomonas luteola</name>
    <dbReference type="NCBI Taxonomy" id="47886"/>
    <lineage>
        <taxon>Bacteria</taxon>
        <taxon>Pseudomonadati</taxon>
        <taxon>Pseudomonadota</taxon>
        <taxon>Gammaproteobacteria</taxon>
        <taxon>Pseudomonadales</taxon>
        <taxon>Pseudomonadaceae</taxon>
        <taxon>Pseudomonas</taxon>
    </lineage>
</organism>
<evidence type="ECO:0000313" key="3">
    <source>
        <dbReference type="Proteomes" id="UP000250443"/>
    </source>
</evidence>
<gene>
    <name evidence="1" type="ORF">IRZ65_19470</name>
    <name evidence="2" type="ORF">NCTC11842_05223</name>
</gene>
<dbReference type="EMBL" id="JADMCD010000012">
    <property type="protein sequence ID" value="MBF8642852.1"/>
    <property type="molecule type" value="Genomic_DNA"/>
</dbReference>
<dbReference type="AlphaFoldDB" id="A0A2X2EYM1"/>
<protein>
    <submittedName>
        <fullName evidence="2">Uncharacterized protein</fullName>
    </submittedName>
</protein>
<evidence type="ECO:0000313" key="2">
    <source>
        <dbReference type="EMBL" id="SPZ13479.1"/>
    </source>
</evidence>
<dbReference type="Proteomes" id="UP000626180">
    <property type="component" value="Unassembled WGS sequence"/>
</dbReference>
<dbReference type="EMBL" id="UAUF01000014">
    <property type="protein sequence ID" value="SPZ13479.1"/>
    <property type="molecule type" value="Genomic_DNA"/>
</dbReference>
<sequence length="126" mass="13570">MKTRYTGTADRLLNPAAQQEGSAFDLTKDEYAFINLILREHASNDGRADGQATDANLMTDLSDTELRNEFSNQAQMLDAAMTLIDASSFSGQETLEQAALECLKLARALVGQLMGQPGSNEVPSVG</sequence>
<dbReference type="Proteomes" id="UP000250443">
    <property type="component" value="Unassembled WGS sequence"/>
</dbReference>
<keyword evidence="4" id="KW-1185">Reference proteome</keyword>
<name>A0A2X2EYM1_PSELU</name>
<accession>A0A2X2EYM1</accession>
<evidence type="ECO:0000313" key="4">
    <source>
        <dbReference type="Proteomes" id="UP000626180"/>
    </source>
</evidence>
<evidence type="ECO:0000313" key="1">
    <source>
        <dbReference type="EMBL" id="MBF8642852.1"/>
    </source>
</evidence>